<dbReference type="SUPFAM" id="SSF53927">
    <property type="entry name" value="Cytidine deaminase-like"/>
    <property type="match status" value="1"/>
</dbReference>
<keyword evidence="6 12" id="KW-0479">Metal-binding</keyword>
<evidence type="ECO:0000256" key="5">
    <source>
        <dbReference type="ARBA" id="ARBA00018266"/>
    </source>
</evidence>
<dbReference type="RefSeq" id="WP_209455332.1">
    <property type="nucleotide sequence ID" value="NZ_BAAACS010000017.1"/>
</dbReference>
<dbReference type="InterPro" id="IPR006262">
    <property type="entry name" value="Cyt_deam_tetra"/>
</dbReference>
<proteinExistence type="inferred from homology"/>
<keyword evidence="7 12" id="KW-0378">Hydrolase</keyword>
<protein>
    <recommendedName>
        <fullName evidence="5 12">Cytidine deaminase</fullName>
        <ecNumber evidence="4 12">3.5.4.5</ecNumber>
    </recommendedName>
    <alternativeName>
        <fullName evidence="9 12">Cytidine aminohydrolase</fullName>
    </alternativeName>
</protein>
<evidence type="ECO:0000256" key="10">
    <source>
        <dbReference type="ARBA" id="ARBA00049252"/>
    </source>
</evidence>
<keyword evidence="8 12" id="KW-0862">Zinc</keyword>
<accession>A0ABS4E6V2</accession>
<feature type="domain" description="CMP/dCMP-type deaminase" evidence="13">
    <location>
        <begin position="1"/>
        <end position="130"/>
    </location>
</feature>
<evidence type="ECO:0000256" key="7">
    <source>
        <dbReference type="ARBA" id="ARBA00022801"/>
    </source>
</evidence>
<dbReference type="EC" id="3.5.4.5" evidence="4 12"/>
<organism evidence="14 15">
    <name type="scientific">Metaclostridioides mangenotii</name>
    <dbReference type="NCBI Taxonomy" id="1540"/>
    <lineage>
        <taxon>Bacteria</taxon>
        <taxon>Bacillati</taxon>
        <taxon>Bacillota</taxon>
        <taxon>Clostridia</taxon>
        <taxon>Peptostreptococcales</taxon>
        <taxon>Peptostreptococcaceae</taxon>
        <taxon>Metaclostridioides</taxon>
    </lineage>
</organism>
<dbReference type="InterPro" id="IPR050202">
    <property type="entry name" value="Cyt/Deoxycyt_deaminase"/>
</dbReference>
<evidence type="ECO:0000313" key="14">
    <source>
        <dbReference type="EMBL" id="MBP1853661.1"/>
    </source>
</evidence>
<keyword evidence="15" id="KW-1185">Reference proteome</keyword>
<evidence type="ECO:0000256" key="3">
    <source>
        <dbReference type="ARBA" id="ARBA00006576"/>
    </source>
</evidence>
<evidence type="ECO:0000256" key="8">
    <source>
        <dbReference type="ARBA" id="ARBA00022833"/>
    </source>
</evidence>
<evidence type="ECO:0000313" key="15">
    <source>
        <dbReference type="Proteomes" id="UP000767291"/>
    </source>
</evidence>
<dbReference type="PANTHER" id="PTHR11644">
    <property type="entry name" value="CYTIDINE DEAMINASE"/>
    <property type="match status" value="1"/>
</dbReference>
<evidence type="ECO:0000256" key="1">
    <source>
        <dbReference type="ARBA" id="ARBA00001947"/>
    </source>
</evidence>
<comment type="caution">
    <text evidence="14">The sequence shown here is derived from an EMBL/GenBank/DDBJ whole genome shotgun (WGS) entry which is preliminary data.</text>
</comment>
<evidence type="ECO:0000256" key="12">
    <source>
        <dbReference type="RuleBase" id="RU364006"/>
    </source>
</evidence>
<comment type="catalytic activity">
    <reaction evidence="11 12">
        <text>cytidine + H2O + H(+) = uridine + NH4(+)</text>
        <dbReference type="Rhea" id="RHEA:16069"/>
        <dbReference type="ChEBI" id="CHEBI:15377"/>
        <dbReference type="ChEBI" id="CHEBI:15378"/>
        <dbReference type="ChEBI" id="CHEBI:16704"/>
        <dbReference type="ChEBI" id="CHEBI:17562"/>
        <dbReference type="ChEBI" id="CHEBI:28938"/>
        <dbReference type="EC" id="3.5.4.5"/>
    </reaction>
</comment>
<reference evidence="14 15" key="1">
    <citation type="submission" date="2021-03" db="EMBL/GenBank/DDBJ databases">
        <title>Genomic Encyclopedia of Type Strains, Phase IV (KMG-IV): sequencing the most valuable type-strain genomes for metagenomic binning, comparative biology and taxonomic classification.</title>
        <authorList>
            <person name="Goeker M."/>
        </authorList>
    </citation>
    <scope>NUCLEOTIDE SEQUENCE [LARGE SCALE GENOMIC DNA]</scope>
    <source>
        <strain evidence="14 15">DSM 1289</strain>
    </source>
</reference>
<comment type="function">
    <text evidence="2 12">This enzyme scavenges exogenous and endogenous cytidine and 2'-deoxycytidine for UMP synthesis.</text>
</comment>
<dbReference type="InterPro" id="IPR016192">
    <property type="entry name" value="APOBEC/CMP_deaminase_Zn-bd"/>
</dbReference>
<dbReference type="GO" id="GO:0004126">
    <property type="term" value="F:cytidine deaminase activity"/>
    <property type="evidence" value="ECO:0007669"/>
    <property type="project" value="UniProtKB-EC"/>
</dbReference>
<evidence type="ECO:0000256" key="9">
    <source>
        <dbReference type="ARBA" id="ARBA00032005"/>
    </source>
</evidence>
<evidence type="ECO:0000259" key="13">
    <source>
        <dbReference type="PROSITE" id="PS51747"/>
    </source>
</evidence>
<evidence type="ECO:0000256" key="11">
    <source>
        <dbReference type="ARBA" id="ARBA00049558"/>
    </source>
</evidence>
<sequence>MDNRDLLKLAEKAREFSYSPYSKFKVGAALLTKSGKVYTGCNIECASYGGTNCAERTAVFKSISEGDLDIEKIAIASDNSEKNLPTYPCGICRQVILEFGTNISIITGFSKGDIFEEKIGDLLPNYFSGEEF</sequence>
<dbReference type="Gene3D" id="3.40.140.10">
    <property type="entry name" value="Cytidine Deaminase, domain 2"/>
    <property type="match status" value="1"/>
</dbReference>
<dbReference type="NCBIfam" id="NF004064">
    <property type="entry name" value="PRK05578.1"/>
    <property type="match status" value="1"/>
</dbReference>
<dbReference type="Pfam" id="PF00383">
    <property type="entry name" value="dCMP_cyt_deam_1"/>
    <property type="match status" value="1"/>
</dbReference>
<evidence type="ECO:0000256" key="4">
    <source>
        <dbReference type="ARBA" id="ARBA00012783"/>
    </source>
</evidence>
<dbReference type="EMBL" id="JAGGJX010000001">
    <property type="protein sequence ID" value="MBP1853661.1"/>
    <property type="molecule type" value="Genomic_DNA"/>
</dbReference>
<dbReference type="CDD" id="cd01283">
    <property type="entry name" value="cytidine_deaminase"/>
    <property type="match status" value="1"/>
</dbReference>
<comment type="cofactor">
    <cofactor evidence="1 12">
        <name>Zn(2+)</name>
        <dbReference type="ChEBI" id="CHEBI:29105"/>
    </cofactor>
</comment>
<name>A0ABS4E6V2_9FIRM</name>
<dbReference type="PANTHER" id="PTHR11644:SF2">
    <property type="entry name" value="CYTIDINE DEAMINASE"/>
    <property type="match status" value="1"/>
</dbReference>
<dbReference type="PROSITE" id="PS51747">
    <property type="entry name" value="CYT_DCMP_DEAMINASES_2"/>
    <property type="match status" value="1"/>
</dbReference>
<dbReference type="PROSITE" id="PS00903">
    <property type="entry name" value="CYT_DCMP_DEAMINASES_1"/>
    <property type="match status" value="1"/>
</dbReference>
<dbReference type="NCBIfam" id="TIGR01354">
    <property type="entry name" value="cyt_deam_tetra"/>
    <property type="match status" value="1"/>
</dbReference>
<evidence type="ECO:0000256" key="2">
    <source>
        <dbReference type="ARBA" id="ARBA00003949"/>
    </source>
</evidence>
<evidence type="ECO:0000256" key="6">
    <source>
        <dbReference type="ARBA" id="ARBA00022723"/>
    </source>
</evidence>
<gene>
    <name evidence="14" type="ORF">J2Z43_000051</name>
</gene>
<comment type="similarity">
    <text evidence="3 12">Belongs to the cytidine and deoxycytidylate deaminase family.</text>
</comment>
<dbReference type="Proteomes" id="UP000767291">
    <property type="component" value="Unassembled WGS sequence"/>
</dbReference>
<dbReference type="InterPro" id="IPR002125">
    <property type="entry name" value="CMP_dCMP_dom"/>
</dbReference>
<comment type="catalytic activity">
    <reaction evidence="10 12">
        <text>2'-deoxycytidine + H2O + H(+) = 2'-deoxyuridine + NH4(+)</text>
        <dbReference type="Rhea" id="RHEA:13433"/>
        <dbReference type="ChEBI" id="CHEBI:15377"/>
        <dbReference type="ChEBI" id="CHEBI:15378"/>
        <dbReference type="ChEBI" id="CHEBI:15698"/>
        <dbReference type="ChEBI" id="CHEBI:16450"/>
        <dbReference type="ChEBI" id="CHEBI:28938"/>
        <dbReference type="EC" id="3.5.4.5"/>
    </reaction>
</comment>
<dbReference type="InterPro" id="IPR016193">
    <property type="entry name" value="Cytidine_deaminase-like"/>
</dbReference>